<evidence type="ECO:0000256" key="2">
    <source>
        <dbReference type="PROSITE-ProRule" id="PRU00335"/>
    </source>
</evidence>
<dbReference type="PANTHER" id="PTHR43479:SF11">
    <property type="entry name" value="ACREF_ENVCD OPERON REPRESSOR-RELATED"/>
    <property type="match status" value="1"/>
</dbReference>
<dbReference type="InterPro" id="IPR009057">
    <property type="entry name" value="Homeodomain-like_sf"/>
</dbReference>
<protein>
    <submittedName>
        <fullName evidence="4">Transcriptional regulator, TetR family</fullName>
    </submittedName>
</protein>
<dbReference type="Pfam" id="PF00440">
    <property type="entry name" value="TetR_N"/>
    <property type="match status" value="1"/>
</dbReference>
<name>A0A1M6BU11_9CLOT</name>
<dbReference type="Gene3D" id="1.10.357.10">
    <property type="entry name" value="Tetracycline Repressor, domain 2"/>
    <property type="match status" value="1"/>
</dbReference>
<reference evidence="4 5" key="1">
    <citation type="submission" date="2016-11" db="EMBL/GenBank/DDBJ databases">
        <authorList>
            <person name="Jaros S."/>
            <person name="Januszkiewicz K."/>
            <person name="Wedrychowicz H."/>
        </authorList>
    </citation>
    <scope>NUCLEOTIDE SEQUENCE [LARGE SCALE GENOMIC DNA]</scope>
    <source>
        <strain evidence="4 5">DSM 21864</strain>
    </source>
</reference>
<keyword evidence="5" id="KW-1185">Reference proteome</keyword>
<dbReference type="InterPro" id="IPR050624">
    <property type="entry name" value="HTH-type_Tx_Regulator"/>
</dbReference>
<keyword evidence="1 2" id="KW-0238">DNA-binding</keyword>
<evidence type="ECO:0000313" key="4">
    <source>
        <dbReference type="EMBL" id="SHI52083.1"/>
    </source>
</evidence>
<gene>
    <name evidence="4" type="ORF">SAMN05444401_0891</name>
</gene>
<sequence length="205" mass="24372">MAETKREKYLEQRKLLMEERKKEVIDTAKKLFLEKGLNNVTMNDIMNEAGLSKATMYRYYDSIHPIAFEVEYEMMQEIFSDLKLIDITNRNGGEAIKEILLTMVDRFIYHIKAYRYISMFDFLYADQYPNDNLLQEYNKVIQSIIDANMSGERVKEQYAEALTYVSVIFAYLQKLAHRKEIIDKGEIDVIERLNIVRKMIHKLLK</sequence>
<dbReference type="GO" id="GO:0003677">
    <property type="term" value="F:DNA binding"/>
    <property type="evidence" value="ECO:0007669"/>
    <property type="project" value="UniProtKB-UniRule"/>
</dbReference>
<dbReference type="PANTHER" id="PTHR43479">
    <property type="entry name" value="ACREF/ENVCD OPERON REPRESSOR-RELATED"/>
    <property type="match status" value="1"/>
</dbReference>
<dbReference type="InterPro" id="IPR001647">
    <property type="entry name" value="HTH_TetR"/>
</dbReference>
<evidence type="ECO:0000313" key="5">
    <source>
        <dbReference type="Proteomes" id="UP000184080"/>
    </source>
</evidence>
<accession>A0A1M6BU11</accession>
<evidence type="ECO:0000256" key="1">
    <source>
        <dbReference type="ARBA" id="ARBA00023125"/>
    </source>
</evidence>
<evidence type="ECO:0000259" key="3">
    <source>
        <dbReference type="PROSITE" id="PS50977"/>
    </source>
</evidence>
<dbReference type="RefSeq" id="WP_073003999.1">
    <property type="nucleotide sequence ID" value="NZ_FQZO01000001.1"/>
</dbReference>
<feature type="DNA-binding region" description="H-T-H motif" evidence="2">
    <location>
        <begin position="41"/>
        <end position="60"/>
    </location>
</feature>
<feature type="domain" description="HTH tetR-type" evidence="3">
    <location>
        <begin position="18"/>
        <end position="78"/>
    </location>
</feature>
<organism evidence="4 5">
    <name type="scientific">Clostridium amylolyticum</name>
    <dbReference type="NCBI Taxonomy" id="1121298"/>
    <lineage>
        <taxon>Bacteria</taxon>
        <taxon>Bacillati</taxon>
        <taxon>Bacillota</taxon>
        <taxon>Clostridia</taxon>
        <taxon>Eubacteriales</taxon>
        <taxon>Clostridiaceae</taxon>
        <taxon>Clostridium</taxon>
    </lineage>
</organism>
<dbReference type="Proteomes" id="UP000184080">
    <property type="component" value="Unassembled WGS sequence"/>
</dbReference>
<dbReference type="SUPFAM" id="SSF46689">
    <property type="entry name" value="Homeodomain-like"/>
    <property type="match status" value="1"/>
</dbReference>
<proteinExistence type="predicted"/>
<dbReference type="STRING" id="1121298.SAMN05444401_0891"/>
<dbReference type="EMBL" id="FQZO01000001">
    <property type="protein sequence ID" value="SHI52083.1"/>
    <property type="molecule type" value="Genomic_DNA"/>
</dbReference>
<dbReference type="PROSITE" id="PS50977">
    <property type="entry name" value="HTH_TETR_2"/>
    <property type="match status" value="1"/>
</dbReference>
<dbReference type="PRINTS" id="PR00455">
    <property type="entry name" value="HTHTETR"/>
</dbReference>
<dbReference type="OrthoDB" id="9812484at2"/>
<dbReference type="AlphaFoldDB" id="A0A1M6BU11"/>